<accession>A0A367EG93</accession>
<evidence type="ECO:0000313" key="1">
    <source>
        <dbReference type="EMBL" id="RCG16983.1"/>
    </source>
</evidence>
<name>A0A367EG93_9ACTN</name>
<dbReference type="AlphaFoldDB" id="A0A367EG93"/>
<reference evidence="1 2" key="1">
    <citation type="submission" date="2018-06" db="EMBL/GenBank/DDBJ databases">
        <title>Streptomyces reniochalinae sp. nov. and Streptomyces diacarnus sp. nov. from marine sponges.</title>
        <authorList>
            <person name="Li L."/>
        </authorList>
    </citation>
    <scope>NUCLEOTIDE SEQUENCE [LARGE SCALE GENOMIC DNA]</scope>
    <source>
        <strain evidence="1 2">LHW50302</strain>
    </source>
</reference>
<comment type="caution">
    <text evidence="1">The sequence shown here is derived from an EMBL/GenBank/DDBJ whole genome shotgun (WGS) entry which is preliminary data.</text>
</comment>
<gene>
    <name evidence="1" type="ORF">DQ392_18055</name>
</gene>
<organism evidence="1 2">
    <name type="scientific">Streptomyces reniochalinae</name>
    <dbReference type="NCBI Taxonomy" id="2250578"/>
    <lineage>
        <taxon>Bacteria</taxon>
        <taxon>Bacillati</taxon>
        <taxon>Actinomycetota</taxon>
        <taxon>Actinomycetes</taxon>
        <taxon>Kitasatosporales</taxon>
        <taxon>Streptomycetaceae</taxon>
        <taxon>Streptomyces</taxon>
    </lineage>
</organism>
<evidence type="ECO:0000313" key="2">
    <source>
        <dbReference type="Proteomes" id="UP000253507"/>
    </source>
</evidence>
<dbReference type="Proteomes" id="UP000253507">
    <property type="component" value="Unassembled WGS sequence"/>
</dbReference>
<sequence>MAGLQKWTCTYNGLLMGAENSAVQVSEVDGLLSLPDIRTADLELVQRHGLWPGDDYMGGRSLTVTLQVTADTAPVFSRAVTDIQAAFMPGRDEKPFRFLFPGIAADTEAYVNVRPRKRSGVLSSRFVAGAAELVVELFATDPYIYGAGERTVTVTSSQRDEIDGGLTVPFTVPLTVKGSSSPPPDPVSRFFERGSVAARPLVVFENTSNPVLTDDVTRKFFGITYSGRFTVDSANEVVTDAEGNDITSLVTAGSSWPEFGPGDHRLRLNHGDPLTAASAVLTWQDRWV</sequence>
<dbReference type="EMBL" id="QOIM01000037">
    <property type="protein sequence ID" value="RCG16983.1"/>
    <property type="molecule type" value="Genomic_DNA"/>
</dbReference>
<evidence type="ECO:0008006" key="3">
    <source>
        <dbReference type="Google" id="ProtNLM"/>
    </source>
</evidence>
<proteinExistence type="predicted"/>
<protein>
    <recommendedName>
        <fullName evidence="3">Phage tail family protein</fullName>
    </recommendedName>
</protein>
<keyword evidence="2" id="KW-1185">Reference proteome</keyword>
<dbReference type="OrthoDB" id="4112166at2"/>